<proteinExistence type="predicted"/>
<dbReference type="Proteomes" id="UP000441586">
    <property type="component" value="Unassembled WGS sequence"/>
</dbReference>
<gene>
    <name evidence="1" type="ORF">GP644_21460</name>
</gene>
<evidence type="ECO:0000313" key="2">
    <source>
        <dbReference type="Proteomes" id="UP000441586"/>
    </source>
</evidence>
<sequence length="134" mass="14777">MLLELLLSKRFLSGLVTGCILAIPAAWLAEPLYKGALISIYGDEFATLTFQCDQSMREHWIGKMAVADDPSPSAISKLKAAEIALLDCQNYDLLQKKLFRLGLNDTEIGELVLQAAEQTPAGLRTVIGIHEIRY</sequence>
<reference evidence="1 2" key="1">
    <citation type="submission" date="2019-12" db="EMBL/GenBank/DDBJ databases">
        <authorList>
            <person name="Zhang Y.-J."/>
        </authorList>
    </citation>
    <scope>NUCLEOTIDE SEQUENCE [LARGE SCALE GENOMIC DNA]</scope>
    <source>
        <strain evidence="1 2">H18S-6</strain>
    </source>
</reference>
<dbReference type="RefSeq" id="WP_158981535.1">
    <property type="nucleotide sequence ID" value="NZ_WSFO01000017.1"/>
</dbReference>
<protein>
    <submittedName>
        <fullName evidence="1">Uncharacterized protein</fullName>
    </submittedName>
</protein>
<dbReference type="NCBIfam" id="TIGR03982">
    <property type="entry name" value="TIGR03982 family His-Xaa-Ser system protein"/>
    <property type="match status" value="1"/>
</dbReference>
<organism evidence="1 2">
    <name type="scientific">Parasedimentitalea maritima</name>
    <dbReference type="NCBI Taxonomy" id="2578117"/>
    <lineage>
        <taxon>Bacteria</taxon>
        <taxon>Pseudomonadati</taxon>
        <taxon>Pseudomonadota</taxon>
        <taxon>Alphaproteobacteria</taxon>
        <taxon>Rhodobacterales</taxon>
        <taxon>Paracoccaceae</taxon>
        <taxon>Parasedimentitalea</taxon>
    </lineage>
</organism>
<dbReference type="EMBL" id="WSFO01000017">
    <property type="protein sequence ID" value="KAE9625948.1"/>
    <property type="molecule type" value="Genomic_DNA"/>
</dbReference>
<dbReference type="InterPro" id="IPR023814">
    <property type="entry name" value="His-Xaa-Ser_sys"/>
</dbReference>
<evidence type="ECO:0000313" key="1">
    <source>
        <dbReference type="EMBL" id="KAE9625948.1"/>
    </source>
</evidence>
<dbReference type="AlphaFoldDB" id="A0A6A4R9S1"/>
<name>A0A6A4R9S1_9RHOB</name>
<comment type="caution">
    <text evidence="1">The sequence shown here is derived from an EMBL/GenBank/DDBJ whole genome shotgun (WGS) entry which is preliminary data.</text>
</comment>
<accession>A0A6A4R9S1</accession>